<keyword evidence="5" id="KW-0411">Iron-sulfur</keyword>
<feature type="transmembrane region" description="Helical" evidence="7">
    <location>
        <begin position="116"/>
        <end position="141"/>
    </location>
</feature>
<organism evidence="9 10">
    <name type="scientific">Escherichia coli DORA_A_5_14_21</name>
    <dbReference type="NCBI Taxonomy" id="1403943"/>
    <lineage>
        <taxon>Bacteria</taxon>
        <taxon>Pseudomonadati</taxon>
        <taxon>Pseudomonadota</taxon>
        <taxon>Gammaproteobacteria</taxon>
        <taxon>Enterobacterales</taxon>
        <taxon>Enterobacteriaceae</taxon>
        <taxon>Escherichia</taxon>
    </lineage>
</organism>
<dbReference type="EMBL" id="AZLZ01001204">
    <property type="protein sequence ID" value="ETJ25423.1"/>
    <property type="molecule type" value="Genomic_DNA"/>
</dbReference>
<keyword evidence="2" id="KW-1003">Cell membrane</keyword>
<dbReference type="PROSITE" id="PS00198">
    <property type="entry name" value="4FE4S_FER_1"/>
    <property type="match status" value="1"/>
</dbReference>
<evidence type="ECO:0000313" key="10">
    <source>
        <dbReference type="Proteomes" id="UP000018853"/>
    </source>
</evidence>
<dbReference type="InterPro" id="IPR017896">
    <property type="entry name" value="4Fe4S_Fe-S-bd"/>
</dbReference>
<evidence type="ECO:0000256" key="3">
    <source>
        <dbReference type="ARBA" id="ARBA00022723"/>
    </source>
</evidence>
<dbReference type="PROSITE" id="PS51379">
    <property type="entry name" value="4FE4S_FER_2"/>
    <property type="match status" value="2"/>
</dbReference>
<keyword evidence="6 7" id="KW-0472">Membrane</keyword>
<dbReference type="SUPFAM" id="SSF54862">
    <property type="entry name" value="4Fe-4S ferredoxins"/>
    <property type="match status" value="1"/>
</dbReference>
<evidence type="ECO:0000313" key="9">
    <source>
        <dbReference type="EMBL" id="ETJ25423.1"/>
    </source>
</evidence>
<dbReference type="PANTHER" id="PTHR30224:SF4">
    <property type="entry name" value="ELECTRON TRANSPORT PROTEIN YCCM-RELATED"/>
    <property type="match status" value="1"/>
</dbReference>
<name>W1X547_ECOLX</name>
<reference evidence="9 10" key="1">
    <citation type="submission" date="2013-12" db="EMBL/GenBank/DDBJ databases">
        <title>A Varibaculum cambriense genome reconstructed from a premature infant gut community with otherwise low bacterial novelty that shifts toward anaerobic metabolism during the third week of life.</title>
        <authorList>
            <person name="Brown C.T."/>
            <person name="Sharon I."/>
            <person name="Thomas B.C."/>
            <person name="Castelle C.J."/>
            <person name="Morowitz M.J."/>
            <person name="Banfield J.F."/>
        </authorList>
    </citation>
    <scope>NUCLEOTIDE SEQUENCE [LARGE SCALE GENOMIC DNA]</scope>
    <source>
        <strain evidence="10">DORA_A_5_14_21</strain>
    </source>
</reference>
<dbReference type="PANTHER" id="PTHR30224">
    <property type="entry name" value="ELECTRON TRANSPORT PROTEIN"/>
    <property type="match status" value="1"/>
</dbReference>
<sequence>KMLDFFRHMGTATLISVTVLLIASLFIRHTWCRYLCPYGALMGVVSLLSPFKIRRNAESCIDCGKCAKNCPSRIPVDKLIQVRTVECTGCMTCVESCPVASTLTFSLQKPAANKKAFALSGWLMTLLVLGIMFAVIGYAMYAGVWQSPVPEELYRRLIPQAPMIGH</sequence>
<protein>
    <recommendedName>
        <fullName evidence="8">4Fe-4S ferredoxin-type domain-containing protein</fullName>
    </recommendedName>
</protein>
<keyword evidence="4" id="KW-0408">Iron</keyword>
<keyword evidence="7" id="KW-0812">Transmembrane</keyword>
<feature type="transmembrane region" description="Helical" evidence="7">
    <location>
        <begin position="6"/>
        <end position="27"/>
    </location>
</feature>
<dbReference type="AlphaFoldDB" id="W1X547"/>
<comment type="caution">
    <text evidence="9">The sequence shown here is derived from an EMBL/GenBank/DDBJ whole genome shotgun (WGS) entry which is preliminary data.</text>
</comment>
<dbReference type="GO" id="GO:0051536">
    <property type="term" value="F:iron-sulfur cluster binding"/>
    <property type="evidence" value="ECO:0007669"/>
    <property type="project" value="UniProtKB-KW"/>
</dbReference>
<evidence type="ECO:0000256" key="1">
    <source>
        <dbReference type="ARBA" id="ARBA00004236"/>
    </source>
</evidence>
<dbReference type="Pfam" id="PF14697">
    <property type="entry name" value="Fer4_21"/>
    <property type="match status" value="1"/>
</dbReference>
<gene>
    <name evidence="9" type="ORF">Q609_ECAC01204G0001</name>
</gene>
<evidence type="ECO:0000256" key="5">
    <source>
        <dbReference type="ARBA" id="ARBA00023014"/>
    </source>
</evidence>
<dbReference type="InterPro" id="IPR017900">
    <property type="entry name" value="4Fe4S_Fe_S_CS"/>
</dbReference>
<dbReference type="Proteomes" id="UP000018853">
    <property type="component" value="Unassembled WGS sequence"/>
</dbReference>
<dbReference type="PATRIC" id="fig|1403943.3.peg.1243"/>
<dbReference type="GO" id="GO:0005886">
    <property type="term" value="C:plasma membrane"/>
    <property type="evidence" value="ECO:0007669"/>
    <property type="project" value="UniProtKB-SubCell"/>
</dbReference>
<feature type="domain" description="4Fe-4S ferredoxin-type" evidence="8">
    <location>
        <begin position="51"/>
        <end position="79"/>
    </location>
</feature>
<evidence type="ECO:0000256" key="7">
    <source>
        <dbReference type="SAM" id="Phobius"/>
    </source>
</evidence>
<evidence type="ECO:0000259" key="8">
    <source>
        <dbReference type="PROSITE" id="PS51379"/>
    </source>
</evidence>
<keyword evidence="3" id="KW-0479">Metal-binding</keyword>
<dbReference type="GO" id="GO:0046872">
    <property type="term" value="F:metal ion binding"/>
    <property type="evidence" value="ECO:0007669"/>
    <property type="project" value="UniProtKB-KW"/>
</dbReference>
<comment type="subcellular location">
    <subcellularLocation>
        <location evidence="1">Cell membrane</location>
    </subcellularLocation>
</comment>
<evidence type="ECO:0000256" key="6">
    <source>
        <dbReference type="ARBA" id="ARBA00023136"/>
    </source>
</evidence>
<evidence type="ECO:0000256" key="4">
    <source>
        <dbReference type="ARBA" id="ARBA00023004"/>
    </source>
</evidence>
<evidence type="ECO:0000256" key="2">
    <source>
        <dbReference type="ARBA" id="ARBA00022475"/>
    </source>
</evidence>
<dbReference type="Gene3D" id="3.30.70.20">
    <property type="match status" value="1"/>
</dbReference>
<feature type="domain" description="4Fe-4S ferredoxin-type" evidence="8">
    <location>
        <begin position="80"/>
        <end position="108"/>
    </location>
</feature>
<accession>W1X547</accession>
<dbReference type="InterPro" id="IPR052378">
    <property type="entry name" value="NosR_regulator"/>
</dbReference>
<proteinExistence type="predicted"/>
<feature type="non-terminal residue" evidence="9">
    <location>
        <position position="1"/>
    </location>
</feature>
<keyword evidence="7" id="KW-1133">Transmembrane helix</keyword>
<dbReference type="Pfam" id="PF12801">
    <property type="entry name" value="Fer4_5"/>
    <property type="match status" value="1"/>
</dbReference>